<feature type="transmembrane region" description="Helical" evidence="12">
    <location>
        <begin position="65"/>
        <end position="82"/>
    </location>
</feature>
<evidence type="ECO:0000256" key="8">
    <source>
        <dbReference type="ARBA" id="ARBA00022842"/>
    </source>
</evidence>
<keyword evidence="6" id="KW-0547">Nucleotide-binding</keyword>
<reference evidence="14 15" key="1">
    <citation type="submission" date="2019-11" db="EMBL/GenBank/DDBJ databases">
        <title>Agromyces kandeliae sp. nov., isolated from mangrove soil.</title>
        <authorList>
            <person name="Wang R."/>
        </authorList>
    </citation>
    <scope>NUCLEOTIDE SEQUENCE [LARGE SCALE GENOMIC DNA]</scope>
    <source>
        <strain evidence="14 15">Q22</strain>
    </source>
</reference>
<evidence type="ECO:0000256" key="11">
    <source>
        <dbReference type="ARBA" id="ARBA00023239"/>
    </source>
</evidence>
<feature type="transmembrane region" description="Helical" evidence="12">
    <location>
        <begin position="172"/>
        <end position="195"/>
    </location>
</feature>
<dbReference type="GO" id="GO:0007189">
    <property type="term" value="P:adenylate cyclase-activating G protein-coupled receptor signaling pathway"/>
    <property type="evidence" value="ECO:0007669"/>
    <property type="project" value="TreeGrafter"/>
</dbReference>
<keyword evidence="11" id="KW-0456">Lyase</keyword>
<dbReference type="SMART" id="SM00044">
    <property type="entry name" value="CYCc"/>
    <property type="match status" value="1"/>
</dbReference>
<evidence type="ECO:0000256" key="5">
    <source>
        <dbReference type="ARBA" id="ARBA00022723"/>
    </source>
</evidence>
<evidence type="ECO:0000256" key="9">
    <source>
        <dbReference type="ARBA" id="ARBA00022989"/>
    </source>
</evidence>
<evidence type="ECO:0000256" key="10">
    <source>
        <dbReference type="ARBA" id="ARBA00023136"/>
    </source>
</evidence>
<dbReference type="AlphaFoldDB" id="A0A6L5QYH9"/>
<keyword evidence="5" id="KW-0479">Metal-binding</keyword>
<evidence type="ECO:0000256" key="7">
    <source>
        <dbReference type="ARBA" id="ARBA00022840"/>
    </source>
</evidence>
<dbReference type="Pfam" id="PF00211">
    <property type="entry name" value="Guanylate_cyc"/>
    <property type="match status" value="1"/>
</dbReference>
<dbReference type="InterPro" id="IPR029787">
    <property type="entry name" value="Nucleotide_cyclase"/>
</dbReference>
<protein>
    <recommendedName>
        <fullName evidence="3">adenylate cyclase</fullName>
        <ecNumber evidence="3">4.6.1.1</ecNumber>
    </recommendedName>
</protein>
<comment type="caution">
    <text evidence="14">The sequence shown here is derived from an EMBL/GenBank/DDBJ whole genome shotgun (WGS) entry which is preliminary data.</text>
</comment>
<dbReference type="InterPro" id="IPR001054">
    <property type="entry name" value="A/G_cyclase"/>
</dbReference>
<evidence type="ECO:0000256" key="3">
    <source>
        <dbReference type="ARBA" id="ARBA00012201"/>
    </source>
</evidence>
<accession>A0A6L5QYH9</accession>
<evidence type="ECO:0000256" key="12">
    <source>
        <dbReference type="SAM" id="Phobius"/>
    </source>
</evidence>
<evidence type="ECO:0000256" key="4">
    <source>
        <dbReference type="ARBA" id="ARBA00022692"/>
    </source>
</evidence>
<evidence type="ECO:0000256" key="6">
    <source>
        <dbReference type="ARBA" id="ARBA00022741"/>
    </source>
</evidence>
<feature type="transmembrane region" description="Helical" evidence="12">
    <location>
        <begin position="37"/>
        <end position="59"/>
    </location>
</feature>
<dbReference type="GO" id="GO:0005524">
    <property type="term" value="F:ATP binding"/>
    <property type="evidence" value="ECO:0007669"/>
    <property type="project" value="UniProtKB-KW"/>
</dbReference>
<dbReference type="EC" id="4.6.1.1" evidence="3"/>
<organism evidence="14 15">
    <name type="scientific">Agromyces kandeliae</name>
    <dbReference type="NCBI Taxonomy" id="2666141"/>
    <lineage>
        <taxon>Bacteria</taxon>
        <taxon>Bacillati</taxon>
        <taxon>Actinomycetota</taxon>
        <taxon>Actinomycetes</taxon>
        <taxon>Micrococcales</taxon>
        <taxon>Microbacteriaceae</taxon>
        <taxon>Agromyces</taxon>
    </lineage>
</organism>
<comment type="catalytic activity">
    <reaction evidence="1">
        <text>ATP = 3',5'-cyclic AMP + diphosphate</text>
        <dbReference type="Rhea" id="RHEA:15389"/>
        <dbReference type="ChEBI" id="CHEBI:30616"/>
        <dbReference type="ChEBI" id="CHEBI:33019"/>
        <dbReference type="ChEBI" id="CHEBI:58165"/>
        <dbReference type="EC" id="4.6.1.1"/>
    </reaction>
</comment>
<feature type="domain" description="Guanylate cyclase" evidence="13">
    <location>
        <begin position="243"/>
        <end position="369"/>
    </location>
</feature>
<dbReference type="Proteomes" id="UP000476511">
    <property type="component" value="Unassembled WGS sequence"/>
</dbReference>
<comment type="subcellular location">
    <subcellularLocation>
        <location evidence="2">Membrane</location>
        <topology evidence="2">Multi-pass membrane protein</topology>
    </subcellularLocation>
</comment>
<evidence type="ECO:0000313" key="14">
    <source>
        <dbReference type="EMBL" id="MRX42862.1"/>
    </source>
</evidence>
<dbReference type="PANTHER" id="PTHR45627">
    <property type="entry name" value="ADENYLATE CYCLASE TYPE 1"/>
    <property type="match status" value="1"/>
</dbReference>
<feature type="transmembrane region" description="Helical" evidence="12">
    <location>
        <begin position="89"/>
        <end position="106"/>
    </location>
</feature>
<feature type="transmembrane region" description="Helical" evidence="12">
    <location>
        <begin position="140"/>
        <end position="160"/>
    </location>
</feature>
<sequence>MEPSSTSASRIPRLVAAVASAGFSIDDDDDRRMEKSVLTFTAVFTALVVTPWAVFYYAIGRPVAASIPSFYVLMTVVGLLVLRRTHEDRWLRASQLVMFLLLPPLVHVALGGFVQSSAVILFSLAAPIGALSFTRASRPWTVFAVFTAIVVALVPLEPVLRDLVPPLDSSVITVFFAVNIVSISTIMFVAMASYVNSRDRLAAALADERDRTDRLLRNVLPDAIADRLIAGERPIADRYERLGVLIADIVDFTSLSESVSADDLVHDLNDVLREFDALASRLGVTKVKTIGDAYLAISGGPAGAVDLSALADLALGLREIAAAHAIGGRTGIRLRIGIDVGPAVAGVIGDSRFLWDVYGSTVNTASRMQSTAPPGAIQLSDRVAAGLGPAYRVTERGIVEVKGLGSVHTSFLDGRGETG</sequence>
<keyword evidence="15" id="KW-1185">Reference proteome</keyword>
<keyword evidence="4 12" id="KW-0812">Transmembrane</keyword>
<dbReference type="SUPFAM" id="SSF55073">
    <property type="entry name" value="Nucleotide cyclase"/>
    <property type="match status" value="1"/>
</dbReference>
<keyword evidence="9 12" id="KW-1133">Transmembrane helix</keyword>
<dbReference type="GO" id="GO:0005886">
    <property type="term" value="C:plasma membrane"/>
    <property type="evidence" value="ECO:0007669"/>
    <property type="project" value="TreeGrafter"/>
</dbReference>
<dbReference type="Gene3D" id="3.30.70.1230">
    <property type="entry name" value="Nucleotide cyclase"/>
    <property type="match status" value="1"/>
</dbReference>
<dbReference type="GO" id="GO:0009190">
    <property type="term" value="P:cyclic nucleotide biosynthetic process"/>
    <property type="evidence" value="ECO:0007669"/>
    <property type="project" value="InterPro"/>
</dbReference>
<evidence type="ECO:0000256" key="2">
    <source>
        <dbReference type="ARBA" id="ARBA00004141"/>
    </source>
</evidence>
<evidence type="ECO:0000256" key="1">
    <source>
        <dbReference type="ARBA" id="ARBA00001593"/>
    </source>
</evidence>
<keyword evidence="8" id="KW-0460">Magnesium</keyword>
<proteinExistence type="predicted"/>
<feature type="transmembrane region" description="Helical" evidence="12">
    <location>
        <begin position="112"/>
        <end position="133"/>
    </location>
</feature>
<name>A0A6L5QYH9_9MICO</name>
<dbReference type="CDD" id="cd07302">
    <property type="entry name" value="CHD"/>
    <property type="match status" value="1"/>
</dbReference>
<dbReference type="PANTHER" id="PTHR45627:SF12">
    <property type="entry name" value="ADENYLATE CYCLASE TYPE 2"/>
    <property type="match status" value="1"/>
</dbReference>
<keyword evidence="7" id="KW-0067">ATP-binding</keyword>
<dbReference type="GO" id="GO:0046872">
    <property type="term" value="F:metal ion binding"/>
    <property type="evidence" value="ECO:0007669"/>
    <property type="project" value="UniProtKB-KW"/>
</dbReference>
<evidence type="ECO:0000313" key="15">
    <source>
        <dbReference type="Proteomes" id="UP000476511"/>
    </source>
</evidence>
<dbReference type="GO" id="GO:0004016">
    <property type="term" value="F:adenylate cyclase activity"/>
    <property type="evidence" value="ECO:0007669"/>
    <property type="project" value="UniProtKB-EC"/>
</dbReference>
<dbReference type="PROSITE" id="PS50125">
    <property type="entry name" value="GUANYLATE_CYCLASE_2"/>
    <property type="match status" value="1"/>
</dbReference>
<evidence type="ECO:0000259" key="13">
    <source>
        <dbReference type="PROSITE" id="PS50125"/>
    </source>
</evidence>
<gene>
    <name evidence="14" type="ORF">GJR97_03885</name>
</gene>
<dbReference type="GO" id="GO:0035556">
    <property type="term" value="P:intracellular signal transduction"/>
    <property type="evidence" value="ECO:0007669"/>
    <property type="project" value="InterPro"/>
</dbReference>
<dbReference type="EMBL" id="WKJD01000006">
    <property type="protein sequence ID" value="MRX42862.1"/>
    <property type="molecule type" value="Genomic_DNA"/>
</dbReference>
<dbReference type="RefSeq" id="WP_154345172.1">
    <property type="nucleotide sequence ID" value="NZ_WKJD01000006.1"/>
</dbReference>
<keyword evidence="10 12" id="KW-0472">Membrane</keyword>